<dbReference type="EMBL" id="JBHTKM010000027">
    <property type="protein sequence ID" value="MFD1015459.1"/>
    <property type="molecule type" value="Genomic_DNA"/>
</dbReference>
<dbReference type="Proteomes" id="UP001597086">
    <property type="component" value="Unassembled WGS sequence"/>
</dbReference>
<accession>A0ABW3KTF0</accession>
<evidence type="ECO:0000256" key="1">
    <source>
        <dbReference type="SAM" id="SignalP"/>
    </source>
</evidence>
<keyword evidence="1" id="KW-0732">Signal</keyword>
<reference evidence="3" key="1">
    <citation type="journal article" date="2019" name="Int. J. Syst. Evol. Microbiol.">
        <title>The Global Catalogue of Microorganisms (GCM) 10K type strain sequencing project: providing services to taxonomists for standard genome sequencing and annotation.</title>
        <authorList>
            <consortium name="The Broad Institute Genomics Platform"/>
            <consortium name="The Broad Institute Genome Sequencing Center for Infectious Disease"/>
            <person name="Wu L."/>
            <person name="Ma J."/>
        </authorList>
    </citation>
    <scope>NUCLEOTIDE SEQUENCE [LARGE SCALE GENOMIC DNA]</scope>
    <source>
        <strain evidence="3">CCUG 56098</strain>
    </source>
</reference>
<evidence type="ECO:0000313" key="3">
    <source>
        <dbReference type="Proteomes" id="UP001597086"/>
    </source>
</evidence>
<evidence type="ECO:0000313" key="2">
    <source>
        <dbReference type="EMBL" id="MFD1015459.1"/>
    </source>
</evidence>
<protein>
    <submittedName>
        <fullName evidence="2">Uncharacterized protein</fullName>
    </submittedName>
</protein>
<keyword evidence="3" id="KW-1185">Reference proteome</keyword>
<sequence length="181" mass="21423">MKKLLIIILSFLLVSYSDFGNDNQMYTNYCKALDNYASTFQNYLVVNIQDKSNGKSTEICLTGFELVSTMMDEWNFDIENEFKAVRKVKRNRNRTFKVENYDKHKFLNRIEYSQSELVKYSDRINFDSIANSISNKNEWSYFADNEKEQVMIAHLLFKQGYLTGINECFGGEQLEYYVEEK</sequence>
<proteinExistence type="predicted"/>
<feature type="signal peptide" evidence="1">
    <location>
        <begin position="1"/>
        <end position="20"/>
    </location>
</feature>
<feature type="chain" id="PRO_5046086705" evidence="1">
    <location>
        <begin position="21"/>
        <end position="181"/>
    </location>
</feature>
<gene>
    <name evidence="2" type="ORF">ACFQ13_05965</name>
</gene>
<name>A0ABW3KTF0_9FLAO</name>
<dbReference type="RefSeq" id="WP_386115165.1">
    <property type="nucleotide sequence ID" value="NZ_JBHTKM010000027.1"/>
</dbReference>
<comment type="caution">
    <text evidence="2">The sequence shown here is derived from an EMBL/GenBank/DDBJ whole genome shotgun (WGS) entry which is preliminary data.</text>
</comment>
<organism evidence="2 3">
    <name type="scientific">Winogradskyella rapida</name>
    <dbReference type="NCBI Taxonomy" id="549701"/>
    <lineage>
        <taxon>Bacteria</taxon>
        <taxon>Pseudomonadati</taxon>
        <taxon>Bacteroidota</taxon>
        <taxon>Flavobacteriia</taxon>
        <taxon>Flavobacteriales</taxon>
        <taxon>Flavobacteriaceae</taxon>
        <taxon>Winogradskyella</taxon>
    </lineage>
</organism>